<sequence>MVSIKSNTGFAHPMFGPLTFHAQDIALNGKGPQNLECEPRENSLIMLAIWRNFGGIFQNPMHILDDIALDQHEPSSKPIPATNPSKKARKKNSTKKKKKYFGKIQEVDGNAENKASQMKKKNSGARFCVPRVKTNLSRTTAGDRNISVTPMTLLDRFREAVLRIIMISAPSIPTPHRSKPTRVNSQKYYNSTDTYHNEAVADCIEFIRTSKGNDVENGR</sequence>
<evidence type="ECO:0000313" key="3">
    <source>
        <dbReference type="Proteomes" id="UP000824890"/>
    </source>
</evidence>
<feature type="compositionally biased region" description="Basic residues" evidence="1">
    <location>
        <begin position="86"/>
        <end position="99"/>
    </location>
</feature>
<name>A0ABQ8D1G9_BRANA</name>
<dbReference type="PANTHER" id="PTHR35111">
    <property type="entry name" value="F10A5.9-RELATED"/>
    <property type="match status" value="1"/>
</dbReference>
<comment type="caution">
    <text evidence="2">The sequence shown here is derived from an EMBL/GenBank/DDBJ whole genome shotgun (WGS) entry which is preliminary data.</text>
</comment>
<evidence type="ECO:0000256" key="1">
    <source>
        <dbReference type="SAM" id="MobiDB-lite"/>
    </source>
</evidence>
<reference evidence="2 3" key="1">
    <citation type="submission" date="2021-05" db="EMBL/GenBank/DDBJ databases">
        <title>Genome Assembly of Synthetic Allotetraploid Brassica napus Reveals Homoeologous Exchanges between Subgenomes.</title>
        <authorList>
            <person name="Davis J.T."/>
        </authorList>
    </citation>
    <scope>NUCLEOTIDE SEQUENCE [LARGE SCALE GENOMIC DNA]</scope>
    <source>
        <strain evidence="3">cv. Da-Ae</strain>
        <tissue evidence="2">Seedling</tissue>
    </source>
</reference>
<accession>A0ABQ8D1G9</accession>
<dbReference type="EMBL" id="JAGKQM010000006">
    <property type="protein sequence ID" value="KAH0922613.1"/>
    <property type="molecule type" value="Genomic_DNA"/>
</dbReference>
<keyword evidence="3" id="KW-1185">Reference proteome</keyword>
<protein>
    <submittedName>
        <fullName evidence="2">Uncharacterized protein</fullName>
    </submittedName>
</protein>
<dbReference type="PANTHER" id="PTHR35111:SF1">
    <property type="entry name" value="OS04G0115900 PROTEIN"/>
    <property type="match status" value="1"/>
</dbReference>
<gene>
    <name evidence="2" type="ORF">HID58_022631</name>
</gene>
<organism evidence="2 3">
    <name type="scientific">Brassica napus</name>
    <name type="common">Rape</name>
    <dbReference type="NCBI Taxonomy" id="3708"/>
    <lineage>
        <taxon>Eukaryota</taxon>
        <taxon>Viridiplantae</taxon>
        <taxon>Streptophyta</taxon>
        <taxon>Embryophyta</taxon>
        <taxon>Tracheophyta</taxon>
        <taxon>Spermatophyta</taxon>
        <taxon>Magnoliopsida</taxon>
        <taxon>eudicotyledons</taxon>
        <taxon>Gunneridae</taxon>
        <taxon>Pentapetalae</taxon>
        <taxon>rosids</taxon>
        <taxon>malvids</taxon>
        <taxon>Brassicales</taxon>
        <taxon>Brassicaceae</taxon>
        <taxon>Brassiceae</taxon>
        <taxon>Brassica</taxon>
    </lineage>
</organism>
<evidence type="ECO:0000313" key="2">
    <source>
        <dbReference type="EMBL" id="KAH0922613.1"/>
    </source>
</evidence>
<dbReference type="Proteomes" id="UP000824890">
    <property type="component" value="Unassembled WGS sequence"/>
</dbReference>
<proteinExistence type="predicted"/>
<feature type="region of interest" description="Disordered" evidence="1">
    <location>
        <begin position="74"/>
        <end position="99"/>
    </location>
</feature>